<keyword evidence="2" id="KW-0812">Transmembrane</keyword>
<comment type="caution">
    <text evidence="3">The sequence shown here is derived from an EMBL/GenBank/DDBJ whole genome shotgun (WGS) entry which is preliminary data.</text>
</comment>
<keyword evidence="4" id="KW-1185">Reference proteome</keyword>
<gene>
    <name evidence="3" type="ORF">PRZ48_005034</name>
</gene>
<dbReference type="EMBL" id="JAXOVC010000003">
    <property type="protein sequence ID" value="KAK4504119.1"/>
    <property type="molecule type" value="Genomic_DNA"/>
</dbReference>
<keyword evidence="2" id="KW-1133">Transmembrane helix</keyword>
<sequence>MRSGFRAVVNEYKTAMASDSSTNGPSLLLFDLLPSLLLRKIPTRLRSYSASAAPTTCASRPLSQSSIDSITPPPSYQSNLEDMESSDEQPPAFRSFPMSAAPSRPSSSGSITPTNSTSESKSGIQWKYANTGFALLSLAAQEDANATPSSTRLTRRGYIDGVACMLRGLPAELTEDEELSIREALPTSVDAAAFEEQRLAVQQGSKARARHSATPTSRQSALHQCVAEITLYIFLAISFVLPYLQLLVRQAYQFDRKHKISDRVFAQSVIAADVMGKRTMTMASSICAMNDGKVGDSMKEIGIYLVQGFSGGIYDGLRDFRLRSTDATMTREAASLDMR</sequence>
<evidence type="ECO:0000256" key="1">
    <source>
        <dbReference type="SAM" id="MobiDB-lite"/>
    </source>
</evidence>
<keyword evidence="2" id="KW-0472">Membrane</keyword>
<name>A0ABR0ERW8_ZASCE</name>
<organism evidence="3 4">
    <name type="scientific">Zasmidium cellare</name>
    <name type="common">Wine cellar mold</name>
    <name type="synonym">Racodium cellare</name>
    <dbReference type="NCBI Taxonomy" id="395010"/>
    <lineage>
        <taxon>Eukaryota</taxon>
        <taxon>Fungi</taxon>
        <taxon>Dikarya</taxon>
        <taxon>Ascomycota</taxon>
        <taxon>Pezizomycotina</taxon>
        <taxon>Dothideomycetes</taxon>
        <taxon>Dothideomycetidae</taxon>
        <taxon>Mycosphaerellales</taxon>
        <taxon>Mycosphaerellaceae</taxon>
        <taxon>Zasmidium</taxon>
    </lineage>
</organism>
<evidence type="ECO:0000313" key="4">
    <source>
        <dbReference type="Proteomes" id="UP001305779"/>
    </source>
</evidence>
<evidence type="ECO:0000256" key="2">
    <source>
        <dbReference type="SAM" id="Phobius"/>
    </source>
</evidence>
<reference evidence="3 4" key="1">
    <citation type="journal article" date="2023" name="G3 (Bethesda)">
        <title>A chromosome-level genome assembly of Zasmidium syzygii isolated from banana leaves.</title>
        <authorList>
            <person name="van Westerhoven A.C."/>
            <person name="Mehrabi R."/>
            <person name="Talebi R."/>
            <person name="Steentjes M.B.F."/>
            <person name="Corcolon B."/>
            <person name="Chong P.A."/>
            <person name="Kema G.H.J."/>
            <person name="Seidl M.F."/>
        </authorList>
    </citation>
    <scope>NUCLEOTIDE SEQUENCE [LARGE SCALE GENOMIC DNA]</scope>
    <source>
        <strain evidence="3 4">P124</strain>
    </source>
</reference>
<feature type="region of interest" description="Disordered" evidence="1">
    <location>
        <begin position="50"/>
        <end position="122"/>
    </location>
</feature>
<feature type="compositionally biased region" description="Polar residues" evidence="1">
    <location>
        <begin position="50"/>
        <end position="69"/>
    </location>
</feature>
<feature type="transmembrane region" description="Helical" evidence="2">
    <location>
        <begin position="229"/>
        <end position="248"/>
    </location>
</feature>
<dbReference type="Proteomes" id="UP001305779">
    <property type="component" value="Unassembled WGS sequence"/>
</dbReference>
<evidence type="ECO:0000313" key="3">
    <source>
        <dbReference type="EMBL" id="KAK4504119.1"/>
    </source>
</evidence>
<feature type="compositionally biased region" description="Low complexity" evidence="1">
    <location>
        <begin position="94"/>
        <end position="110"/>
    </location>
</feature>
<proteinExistence type="predicted"/>
<protein>
    <submittedName>
        <fullName evidence="3">Uncharacterized protein</fullName>
    </submittedName>
</protein>
<accession>A0ABR0ERW8</accession>
<feature type="compositionally biased region" description="Polar residues" evidence="1">
    <location>
        <begin position="111"/>
        <end position="122"/>
    </location>
</feature>